<evidence type="ECO:0000256" key="4">
    <source>
        <dbReference type="ARBA" id="ARBA00022723"/>
    </source>
</evidence>
<reference evidence="9 10" key="1">
    <citation type="journal article" date="2014" name="Int. J. Syst. Evol. Microbiol.">
        <title>Complete genome sequence of Corynebacterium casei LMG S-19264T (=DSM 44701T), isolated from a smear-ripened cheese.</title>
        <authorList>
            <consortium name="US DOE Joint Genome Institute (JGI-PGF)"/>
            <person name="Walter F."/>
            <person name="Albersmeier A."/>
            <person name="Kalinowski J."/>
            <person name="Ruckert C."/>
        </authorList>
    </citation>
    <scope>NUCLEOTIDE SEQUENCE [LARGE SCALE GENOMIC DNA]</scope>
    <source>
        <strain evidence="9 10">NBRC 112785</strain>
    </source>
</reference>
<feature type="binding site" evidence="6">
    <location>
        <position position="124"/>
    </location>
    <ligand>
        <name>a divalent metal cation</name>
        <dbReference type="ChEBI" id="CHEBI:60240"/>
        <label>2</label>
        <note>catalytic</note>
    </ligand>
</feature>
<dbReference type="PANTHER" id="PTHR43330:SF27">
    <property type="entry name" value="METHIONINE AMINOPEPTIDASE"/>
    <property type="match status" value="1"/>
</dbReference>
<evidence type="ECO:0000313" key="10">
    <source>
        <dbReference type="Proteomes" id="UP001157439"/>
    </source>
</evidence>
<dbReference type="Pfam" id="PF00557">
    <property type="entry name" value="Peptidase_M24"/>
    <property type="match status" value="2"/>
</dbReference>
<dbReference type="GO" id="GO:0046872">
    <property type="term" value="F:metal ion binding"/>
    <property type="evidence" value="ECO:0007669"/>
    <property type="project" value="UniProtKB-UniRule"/>
</dbReference>
<dbReference type="CDD" id="cd01086">
    <property type="entry name" value="MetAP1"/>
    <property type="match status" value="1"/>
</dbReference>
<evidence type="ECO:0000256" key="7">
    <source>
        <dbReference type="RuleBase" id="RU003653"/>
    </source>
</evidence>
<dbReference type="GO" id="GO:0006508">
    <property type="term" value="P:proteolysis"/>
    <property type="evidence" value="ECO:0007669"/>
    <property type="project" value="UniProtKB-KW"/>
</dbReference>
<dbReference type="InterPro" id="IPR036005">
    <property type="entry name" value="Creatinase/aminopeptidase-like"/>
</dbReference>
<evidence type="ECO:0000256" key="2">
    <source>
        <dbReference type="ARBA" id="ARBA00022438"/>
    </source>
</evidence>
<feature type="binding site" evidence="6">
    <location>
        <position position="79"/>
    </location>
    <ligand>
        <name>substrate</name>
    </ligand>
</feature>
<dbReference type="SUPFAM" id="SSF55920">
    <property type="entry name" value="Creatinase/aminopeptidase"/>
    <property type="match status" value="1"/>
</dbReference>
<keyword evidence="3 6" id="KW-0645">Protease</keyword>
<feature type="domain" description="Peptidase M24" evidence="8">
    <location>
        <begin position="12"/>
        <end position="101"/>
    </location>
</feature>
<dbReference type="GO" id="GO:0070006">
    <property type="term" value="F:metalloaminopeptidase activity"/>
    <property type="evidence" value="ECO:0007669"/>
    <property type="project" value="UniProtKB-UniRule"/>
</dbReference>
<accession>A0AA37WW09</accession>
<evidence type="ECO:0000259" key="8">
    <source>
        <dbReference type="Pfam" id="PF00557"/>
    </source>
</evidence>
<feature type="binding site" evidence="6">
    <location>
        <position position="220"/>
    </location>
    <ligand>
        <name>a divalent metal cation</name>
        <dbReference type="ChEBI" id="CHEBI:60240"/>
        <label>2</label>
        <note>catalytic</note>
    </ligand>
</feature>
<dbReference type="InterPro" id="IPR001714">
    <property type="entry name" value="Pept_M24_MAP"/>
</dbReference>
<dbReference type="InterPro" id="IPR002467">
    <property type="entry name" value="Pept_M24A_MAP1"/>
</dbReference>
<feature type="binding site" evidence="6">
    <location>
        <position position="195"/>
    </location>
    <ligand>
        <name>substrate</name>
    </ligand>
</feature>
<dbReference type="EMBL" id="BSPO01000002">
    <property type="protein sequence ID" value="GLS82727.1"/>
    <property type="molecule type" value="Genomic_DNA"/>
</dbReference>
<dbReference type="HAMAP" id="MF_01974">
    <property type="entry name" value="MetAP_1"/>
    <property type="match status" value="1"/>
</dbReference>
<dbReference type="PROSITE" id="PS00680">
    <property type="entry name" value="MAP_1"/>
    <property type="match status" value="1"/>
</dbReference>
<dbReference type="PANTHER" id="PTHR43330">
    <property type="entry name" value="METHIONINE AMINOPEPTIDASE"/>
    <property type="match status" value="1"/>
</dbReference>
<evidence type="ECO:0000256" key="1">
    <source>
        <dbReference type="ARBA" id="ARBA00002521"/>
    </source>
</evidence>
<comment type="subunit">
    <text evidence="6">Monomer.</text>
</comment>
<feature type="domain" description="Peptidase M24" evidence="8">
    <location>
        <begin position="119"/>
        <end position="259"/>
    </location>
</feature>
<dbReference type="Gene3D" id="3.90.230.10">
    <property type="entry name" value="Creatinase/methionine aminopeptidase superfamily"/>
    <property type="match status" value="1"/>
</dbReference>
<evidence type="ECO:0000256" key="3">
    <source>
        <dbReference type="ARBA" id="ARBA00022670"/>
    </source>
</evidence>
<feature type="binding site" evidence="6">
    <location>
        <position position="188"/>
    </location>
    <ligand>
        <name>a divalent metal cation</name>
        <dbReference type="ChEBI" id="CHEBI:60240"/>
        <label>2</label>
        <note>catalytic</note>
    </ligand>
</feature>
<comment type="cofactor">
    <cofactor evidence="6">
        <name>Co(2+)</name>
        <dbReference type="ChEBI" id="CHEBI:48828"/>
    </cofactor>
    <cofactor evidence="6">
        <name>Zn(2+)</name>
        <dbReference type="ChEBI" id="CHEBI:29105"/>
    </cofactor>
    <cofactor evidence="6">
        <name>Mn(2+)</name>
        <dbReference type="ChEBI" id="CHEBI:29035"/>
    </cofactor>
    <cofactor evidence="6">
        <name>Fe(2+)</name>
        <dbReference type="ChEBI" id="CHEBI:29033"/>
    </cofactor>
    <text evidence="6">Binds 2 divalent metal cations per subunit. Has a high-affinity and a low affinity metal-binding site. The true nature of the physiological cofactor is under debate. The enzyme is active with cobalt, zinc, manganese or divalent iron ions. Most likely, methionine aminopeptidases function as mononuclear Fe(2+)-metalloproteases under physiological conditions, and the catalytically relevant metal-binding site has been assigned to the histidine-containing high-affinity site.</text>
</comment>
<feature type="binding site" evidence="6">
    <location>
        <position position="252"/>
    </location>
    <ligand>
        <name>a divalent metal cation</name>
        <dbReference type="ChEBI" id="CHEBI:60240"/>
        <label>2</label>
        <note>catalytic</note>
    </ligand>
</feature>
<keyword evidence="2 6" id="KW-0031">Aminopeptidase</keyword>
<comment type="similarity">
    <text evidence="6">Belongs to the peptidase M24A family. Methionine aminopeptidase type 1 subfamily.</text>
</comment>
<dbReference type="GO" id="GO:0004239">
    <property type="term" value="F:initiator methionyl aminopeptidase activity"/>
    <property type="evidence" value="ECO:0007669"/>
    <property type="project" value="UniProtKB-UniRule"/>
</dbReference>
<gene>
    <name evidence="6 9" type="primary">map</name>
    <name evidence="9" type="ORF">GCM10007894_07040</name>
</gene>
<protein>
    <recommendedName>
        <fullName evidence="6 7">Methionine aminopeptidase</fullName>
        <shortName evidence="6">MAP</shortName>
        <shortName evidence="6">MetAP</shortName>
        <ecNumber evidence="6 7">3.4.11.18</ecNumber>
    </recommendedName>
    <alternativeName>
        <fullName evidence="6">Peptidase M</fullName>
    </alternativeName>
</protein>
<feature type="binding site" evidence="6">
    <location>
        <position position="124"/>
    </location>
    <ligand>
        <name>a divalent metal cation</name>
        <dbReference type="ChEBI" id="CHEBI:60240"/>
        <label>1</label>
    </ligand>
</feature>
<dbReference type="EC" id="3.4.11.18" evidence="6 7"/>
<keyword evidence="4 6" id="KW-0479">Metal-binding</keyword>
<organism evidence="9 10">
    <name type="scientific">Paraferrimonas haliotis</name>
    <dbReference type="NCBI Taxonomy" id="2013866"/>
    <lineage>
        <taxon>Bacteria</taxon>
        <taxon>Pseudomonadati</taxon>
        <taxon>Pseudomonadota</taxon>
        <taxon>Gammaproteobacteria</taxon>
        <taxon>Alteromonadales</taxon>
        <taxon>Ferrimonadaceae</taxon>
        <taxon>Paraferrimonas</taxon>
    </lineage>
</organism>
<comment type="caution">
    <text evidence="9">The sequence shown here is derived from an EMBL/GenBank/DDBJ whole genome shotgun (WGS) entry which is preliminary data.</text>
</comment>
<evidence type="ECO:0000256" key="5">
    <source>
        <dbReference type="ARBA" id="ARBA00022801"/>
    </source>
</evidence>
<evidence type="ECO:0000313" key="9">
    <source>
        <dbReference type="EMBL" id="GLS82727.1"/>
    </source>
</evidence>
<dbReference type="Proteomes" id="UP001157439">
    <property type="component" value="Unassembled WGS sequence"/>
</dbReference>
<dbReference type="InterPro" id="IPR000994">
    <property type="entry name" value="Pept_M24"/>
</dbReference>
<evidence type="ECO:0000256" key="6">
    <source>
        <dbReference type="HAMAP-Rule" id="MF_01974"/>
    </source>
</evidence>
<dbReference type="GO" id="GO:0005829">
    <property type="term" value="C:cytosol"/>
    <property type="evidence" value="ECO:0007669"/>
    <property type="project" value="TreeGrafter"/>
</dbReference>
<feature type="binding site" evidence="6">
    <location>
        <position position="252"/>
    </location>
    <ligand>
        <name>a divalent metal cation</name>
        <dbReference type="ChEBI" id="CHEBI:60240"/>
        <label>1</label>
    </ligand>
</feature>
<proteinExistence type="inferred from homology"/>
<dbReference type="RefSeq" id="WP_095498856.1">
    <property type="nucleotide sequence ID" value="NZ_BSPO01000002.1"/>
</dbReference>
<keyword evidence="10" id="KW-1185">Reference proteome</keyword>
<dbReference type="PRINTS" id="PR00599">
    <property type="entry name" value="MAPEPTIDASE"/>
</dbReference>
<feature type="binding site" evidence="6">
    <location>
        <position position="97"/>
    </location>
    <ligand>
        <name>a divalent metal cation</name>
        <dbReference type="ChEBI" id="CHEBI:60240"/>
        <label>1</label>
    </ligand>
</feature>
<dbReference type="NCBIfam" id="TIGR00500">
    <property type="entry name" value="met_pdase_I"/>
    <property type="match status" value="1"/>
</dbReference>
<comment type="catalytic activity">
    <reaction evidence="6 7">
        <text>Release of N-terminal amino acids, preferentially methionine, from peptides and arylamides.</text>
        <dbReference type="EC" id="3.4.11.18"/>
    </reaction>
</comment>
<name>A0AA37WW09_9GAMM</name>
<comment type="function">
    <text evidence="1 6">Removes the N-terminal methionine from nascent proteins. The N-terminal methionine is often cleaved when the second residue in the primary sequence is small and uncharged (Met-Ala-, Cys, Gly, Pro, Ser, Thr, or Val). Requires deformylation of the N(alpha)-formylated initiator methionine before it can be hydrolyzed.</text>
</comment>
<dbReference type="AlphaFoldDB" id="A0AA37WW09"/>
<sequence length="280" mass="31445">MSIVIKTEQEIEQMRIAGRLAADVLEMIEPHVKAGVTTGELDRLCHDYIVEQQQCYPAPLNYHGFPKSICTSVNQVICHGIPSDEHVLKDGDIINIDITVITTAELKRDEQGQLIRPTDGFHGDTSKMFLVGDVSPENKRLCRVTQESLYAAMRKVKPGVALGELGSTIQKYIKKSGRYSIVKDFCGHGIGREFHEEPQIVHYKNGDRTKLQEGMCFTIEPMINLGRFQVVVDEDDGWTAETIDGKNSAQWEHTIVVTKDGCEVLTLRQDDTIPRFMNNG</sequence>
<keyword evidence="5 6" id="KW-0378">Hydrolase</keyword>